<keyword evidence="3 6" id="KW-0378">Hydrolase</keyword>
<dbReference type="RefSeq" id="WP_073586435.1">
    <property type="nucleotide sequence ID" value="NZ_AP024897.1"/>
</dbReference>
<dbReference type="GO" id="GO:0016811">
    <property type="term" value="F:hydrolase activity, acting on carbon-nitrogen (but not peptide) bonds, in linear amides"/>
    <property type="evidence" value="ECO:0007669"/>
    <property type="project" value="InterPro"/>
</dbReference>
<dbReference type="STRING" id="1117707.VQ7734_04777"/>
<organism evidence="6 7">
    <name type="scientific">Vibrio quintilis</name>
    <dbReference type="NCBI Taxonomy" id="1117707"/>
    <lineage>
        <taxon>Bacteria</taxon>
        <taxon>Pseudomonadati</taxon>
        <taxon>Pseudomonadota</taxon>
        <taxon>Gammaproteobacteria</taxon>
        <taxon>Vibrionales</taxon>
        <taxon>Vibrionaceae</taxon>
        <taxon>Vibrio</taxon>
    </lineage>
</organism>
<dbReference type="Gene3D" id="3.60.20.10">
    <property type="entry name" value="Glutamine Phosphoribosylpyrophosphate, subunit 1, domain 1"/>
    <property type="match status" value="1"/>
</dbReference>
<evidence type="ECO:0000256" key="2">
    <source>
        <dbReference type="ARBA" id="ARBA00022729"/>
    </source>
</evidence>
<dbReference type="PANTHER" id="PTHR34218:SF3">
    <property type="entry name" value="ACYL-HOMOSERINE LACTONE ACYLASE PVDQ"/>
    <property type="match status" value="1"/>
</dbReference>
<keyword evidence="4" id="KW-0865">Zymogen</keyword>
<comment type="similarity">
    <text evidence="1">Belongs to the peptidase S45 family.</text>
</comment>
<name>A0A1M7Z295_9VIBR</name>
<accession>A0A1M7Z295</accession>
<dbReference type="InterPro" id="IPR029055">
    <property type="entry name" value="Ntn_hydrolases_N"/>
</dbReference>
<dbReference type="OrthoDB" id="9760084at2"/>
<dbReference type="AlphaFoldDB" id="A0A1M7Z295"/>
<dbReference type="SUPFAM" id="SSF56235">
    <property type="entry name" value="N-terminal nucleophile aminohydrolases (Ntn hydrolases)"/>
    <property type="match status" value="1"/>
</dbReference>
<proteinExistence type="inferred from homology"/>
<dbReference type="Gene3D" id="2.30.120.10">
    <property type="match status" value="1"/>
</dbReference>
<evidence type="ECO:0000256" key="1">
    <source>
        <dbReference type="ARBA" id="ARBA00006586"/>
    </source>
</evidence>
<evidence type="ECO:0000256" key="3">
    <source>
        <dbReference type="ARBA" id="ARBA00022801"/>
    </source>
</evidence>
<evidence type="ECO:0000256" key="5">
    <source>
        <dbReference type="SAM" id="MobiDB-lite"/>
    </source>
</evidence>
<gene>
    <name evidence="6" type="primary">pvdQ</name>
    <name evidence="6" type="ORF">VQ7734_04777</name>
</gene>
<reference evidence="7" key="1">
    <citation type="submission" date="2016-12" db="EMBL/GenBank/DDBJ databases">
        <authorList>
            <person name="Rodrigo-Torres L."/>
            <person name="Arahal R.D."/>
            <person name="Lucena T."/>
        </authorList>
    </citation>
    <scope>NUCLEOTIDE SEQUENCE [LARGE SCALE GENOMIC DNA]</scope>
</reference>
<dbReference type="Proteomes" id="UP000184600">
    <property type="component" value="Unassembled WGS sequence"/>
</dbReference>
<dbReference type="InterPro" id="IPR023343">
    <property type="entry name" value="Penicillin_amidase_dom1"/>
</dbReference>
<feature type="region of interest" description="Disordered" evidence="5">
    <location>
        <begin position="169"/>
        <end position="188"/>
    </location>
</feature>
<dbReference type="PANTHER" id="PTHR34218">
    <property type="entry name" value="PEPTIDASE S45 PENICILLIN AMIDASE"/>
    <property type="match status" value="1"/>
</dbReference>
<dbReference type="InterPro" id="IPR002692">
    <property type="entry name" value="S45"/>
</dbReference>
<keyword evidence="2" id="KW-0732">Signal</keyword>
<evidence type="ECO:0000256" key="4">
    <source>
        <dbReference type="ARBA" id="ARBA00023145"/>
    </source>
</evidence>
<protein>
    <submittedName>
        <fullName evidence="6">Acyl-homoserine lactone acylase PvdQ</fullName>
        <ecNumber evidence="6">3.5.1.97</ecNumber>
    </submittedName>
</protein>
<dbReference type="EC" id="3.5.1.97" evidence="6"/>
<evidence type="ECO:0000313" key="7">
    <source>
        <dbReference type="Proteomes" id="UP000184600"/>
    </source>
</evidence>
<dbReference type="InterPro" id="IPR043147">
    <property type="entry name" value="Penicillin_amidase_A-knob"/>
</dbReference>
<evidence type="ECO:0000313" key="6">
    <source>
        <dbReference type="EMBL" id="SHO59001.1"/>
    </source>
</evidence>
<dbReference type="EMBL" id="FRFG01000089">
    <property type="protein sequence ID" value="SHO59001.1"/>
    <property type="molecule type" value="Genomic_DNA"/>
</dbReference>
<dbReference type="Gene3D" id="1.10.439.10">
    <property type="entry name" value="Penicillin Amidohydrolase, domain 1"/>
    <property type="match status" value="1"/>
</dbReference>
<dbReference type="GO" id="GO:0017000">
    <property type="term" value="P:antibiotic biosynthetic process"/>
    <property type="evidence" value="ECO:0007669"/>
    <property type="project" value="InterPro"/>
</dbReference>
<sequence>MNKQDLNQAEIRWTDNDVPHIKAGNYEALGFGYGCVHARDRLLELAGQAIALRGERSKYYGADGFSTVGFLKTTNLNSDLIFRMRLPDAWVEQALAKLSHKIRDYICGYVNGLNHYVNHMPDDARRRLSPDEHLVTFEPADVVRSAMRFGIMKELVEIGPYIVSSSRAWQENPPDAADSENSPHARAVETEGGFGSNAWAFGGDVVEGEGAILLGNPHSAWKRTPHQQRIYMHQYHLTIPGELDVAGTSFLGFPLPMTGYNADVSWSILDAATVTPYVLQKMVVAESDGQLTYLMDGETKPLSVRSVTIDVLENDGQVKPRTYEFIESELGILYQLPERPGKPKGWYAITNPGENNACGLDQFLEAAKAGSAREFVAAIENNRGILCQLVVADRHGEVGYVVAGNVPPLSDEAMAQCHIGDETAAFHVLDGTRSDCALRDADNRPLQAPASFYPNVITRGVIQNTNNSYKFTEYGKIQPDYPSVFGQHKDDHQIGKHIAAGLRYDPRLMMSVRRIKELLAKGPVTPESALRIIFDNRNYAAETFLDDILTLSELAGSEAARKGFAALRGWDRKNNAQSRGALLFHQFWNKMVQTDLLKVPASGNPELGSQLEMTSGSAPVIIEALETSVTELTDFGFSPDEPWGNALYQTADSAQIPLHGGSYQEGILNGEMPAPLTEKGFPYILFGTAYVQLVKWESGQIVVEALLSHGQRDGVESAGRTAQLRMFSNKQLYRVPYLPQELAGAELSHSAFPEISVAE</sequence>
<dbReference type="InterPro" id="IPR043146">
    <property type="entry name" value="Penicillin_amidase_N_B-knob"/>
</dbReference>
<dbReference type="Pfam" id="PF01804">
    <property type="entry name" value="Penicil_amidase"/>
    <property type="match status" value="1"/>
</dbReference>
<dbReference type="Gene3D" id="1.10.1400.10">
    <property type="match status" value="1"/>
</dbReference>
<keyword evidence="7" id="KW-1185">Reference proteome</keyword>